<evidence type="ECO:0000256" key="1">
    <source>
        <dbReference type="ARBA" id="ARBA00006484"/>
    </source>
</evidence>
<reference evidence="5" key="1">
    <citation type="submission" date="2023-03" db="EMBL/GenBank/DDBJ databases">
        <title>Massive genome expansion in bonnet fungi (Mycena s.s.) driven by repeated elements and novel gene families across ecological guilds.</title>
        <authorList>
            <consortium name="Lawrence Berkeley National Laboratory"/>
            <person name="Harder C.B."/>
            <person name="Miyauchi S."/>
            <person name="Viragh M."/>
            <person name="Kuo A."/>
            <person name="Thoen E."/>
            <person name="Andreopoulos B."/>
            <person name="Lu D."/>
            <person name="Skrede I."/>
            <person name="Drula E."/>
            <person name="Henrissat B."/>
            <person name="Morin E."/>
            <person name="Kohler A."/>
            <person name="Barry K."/>
            <person name="LaButti K."/>
            <person name="Morin E."/>
            <person name="Salamov A."/>
            <person name="Lipzen A."/>
            <person name="Mereny Z."/>
            <person name="Hegedus B."/>
            <person name="Baldrian P."/>
            <person name="Stursova M."/>
            <person name="Weitz H."/>
            <person name="Taylor A."/>
            <person name="Grigoriev I.V."/>
            <person name="Nagy L.G."/>
            <person name="Martin F."/>
            <person name="Kauserud H."/>
        </authorList>
    </citation>
    <scope>NUCLEOTIDE SEQUENCE</scope>
    <source>
        <strain evidence="5">9284</strain>
    </source>
</reference>
<evidence type="ECO:0000256" key="3">
    <source>
        <dbReference type="ARBA" id="ARBA00023002"/>
    </source>
</evidence>
<name>A0AAD7B1C7_9AGAR</name>
<keyword evidence="2" id="KW-0521">NADP</keyword>
<dbReference type="Gene3D" id="3.40.50.720">
    <property type="entry name" value="NAD(P)-binding Rossmann-like Domain"/>
    <property type="match status" value="1"/>
</dbReference>
<dbReference type="PRINTS" id="PR00080">
    <property type="entry name" value="SDRFAMILY"/>
</dbReference>
<dbReference type="InterPro" id="IPR002347">
    <property type="entry name" value="SDR_fam"/>
</dbReference>
<dbReference type="InterPro" id="IPR036291">
    <property type="entry name" value="NAD(P)-bd_dom_sf"/>
</dbReference>
<evidence type="ECO:0000256" key="2">
    <source>
        <dbReference type="ARBA" id="ARBA00022857"/>
    </source>
</evidence>
<dbReference type="CDD" id="cd05374">
    <property type="entry name" value="17beta-HSD-like_SDR_c"/>
    <property type="match status" value="1"/>
</dbReference>
<dbReference type="EMBL" id="JARKIF010000050">
    <property type="protein sequence ID" value="KAJ7607366.1"/>
    <property type="molecule type" value="Genomic_DNA"/>
</dbReference>
<dbReference type="GO" id="GO:0005811">
    <property type="term" value="C:lipid droplet"/>
    <property type="evidence" value="ECO:0007669"/>
    <property type="project" value="TreeGrafter"/>
</dbReference>
<dbReference type="Proteomes" id="UP001221142">
    <property type="component" value="Unassembled WGS sequence"/>
</dbReference>
<dbReference type="PANTHER" id="PTHR44169">
    <property type="entry name" value="NADPH-DEPENDENT 1-ACYLDIHYDROXYACETONE PHOSPHATE REDUCTASE"/>
    <property type="match status" value="1"/>
</dbReference>
<dbReference type="SUPFAM" id="SSF51735">
    <property type="entry name" value="NAD(P)-binding Rossmann-fold domains"/>
    <property type="match status" value="1"/>
</dbReference>
<dbReference type="GO" id="GO:0000140">
    <property type="term" value="F:acylglycerone-phosphate reductase (NADP+) activity"/>
    <property type="evidence" value="ECO:0007669"/>
    <property type="project" value="TreeGrafter"/>
</dbReference>
<dbReference type="AlphaFoldDB" id="A0AAD7B1C7"/>
<keyword evidence="6" id="KW-1185">Reference proteome</keyword>
<dbReference type="Pfam" id="PF00106">
    <property type="entry name" value="adh_short"/>
    <property type="match status" value="1"/>
</dbReference>
<accession>A0AAD7B1C7</accession>
<dbReference type="PANTHER" id="PTHR44169:SF6">
    <property type="entry name" value="NADPH-DEPENDENT 1-ACYLDIHYDROXYACETONE PHOSPHATE REDUCTASE"/>
    <property type="match status" value="1"/>
</dbReference>
<dbReference type="GO" id="GO:0019433">
    <property type="term" value="P:triglyceride catabolic process"/>
    <property type="evidence" value="ECO:0007669"/>
    <property type="project" value="TreeGrafter"/>
</dbReference>
<dbReference type="GO" id="GO:0005783">
    <property type="term" value="C:endoplasmic reticulum"/>
    <property type="evidence" value="ECO:0007669"/>
    <property type="project" value="TreeGrafter"/>
</dbReference>
<sequence>MKSVLITGCTPGGIGHALAKEYHTQGLRVFATARRQEVLADLAAQGVETLQLDVCDSESVKTAREAVAAITGGKLDILVNNAPRNGRHQRIYEVNLFGAMRMVKEFAPLLIESGDGRIVNIGSVLGIVPHPFYNSAYNSSKAALHAYGNTLRLELAPFNVQVTTVITGAVQTNIWVSGAPVPLKPNSIYAPIADIIAKLFTREQVEKMMTAEAYAKYVVSQTLKRSVRAWLWQGSGSWIVWSIDTFWHRTGFDAVCWKAAGLHKLKAHVAENKKHN</sequence>
<comment type="caution">
    <text evidence="5">The sequence shown here is derived from an EMBL/GenBank/DDBJ whole genome shotgun (WGS) entry which is preliminary data.</text>
</comment>
<comment type="similarity">
    <text evidence="1 4">Belongs to the short-chain dehydrogenases/reductases (SDR) family.</text>
</comment>
<dbReference type="PROSITE" id="PS00061">
    <property type="entry name" value="ADH_SHORT"/>
    <property type="match status" value="1"/>
</dbReference>
<dbReference type="GO" id="GO:0004806">
    <property type="term" value="F:triacylglycerol lipase activity"/>
    <property type="evidence" value="ECO:0007669"/>
    <property type="project" value="TreeGrafter"/>
</dbReference>
<dbReference type="InterPro" id="IPR020904">
    <property type="entry name" value="Sc_DH/Rdtase_CS"/>
</dbReference>
<gene>
    <name evidence="5" type="ORF">FB45DRAFT_948160</name>
</gene>
<dbReference type="GO" id="GO:0006654">
    <property type="term" value="P:phosphatidic acid biosynthetic process"/>
    <property type="evidence" value="ECO:0007669"/>
    <property type="project" value="TreeGrafter"/>
</dbReference>
<organism evidence="5 6">
    <name type="scientific">Roridomyces roridus</name>
    <dbReference type="NCBI Taxonomy" id="1738132"/>
    <lineage>
        <taxon>Eukaryota</taxon>
        <taxon>Fungi</taxon>
        <taxon>Dikarya</taxon>
        <taxon>Basidiomycota</taxon>
        <taxon>Agaricomycotina</taxon>
        <taxon>Agaricomycetes</taxon>
        <taxon>Agaricomycetidae</taxon>
        <taxon>Agaricales</taxon>
        <taxon>Marasmiineae</taxon>
        <taxon>Mycenaceae</taxon>
        <taxon>Roridomyces</taxon>
    </lineage>
</organism>
<evidence type="ECO:0000313" key="6">
    <source>
        <dbReference type="Proteomes" id="UP001221142"/>
    </source>
</evidence>
<evidence type="ECO:0000256" key="4">
    <source>
        <dbReference type="RuleBase" id="RU000363"/>
    </source>
</evidence>
<keyword evidence="3" id="KW-0560">Oxidoreductase</keyword>
<protein>
    <submittedName>
        <fullName evidence="5">NAD(P)-binding protein</fullName>
    </submittedName>
</protein>
<proteinExistence type="inferred from homology"/>
<evidence type="ECO:0000313" key="5">
    <source>
        <dbReference type="EMBL" id="KAJ7607366.1"/>
    </source>
</evidence>
<dbReference type="PRINTS" id="PR00081">
    <property type="entry name" value="GDHRDH"/>
</dbReference>